<evidence type="ECO:0000256" key="2">
    <source>
        <dbReference type="SAM" id="MobiDB-lite"/>
    </source>
</evidence>
<dbReference type="EMBL" id="FNXT01000410">
    <property type="protein sequence ID" value="SZX64377.1"/>
    <property type="molecule type" value="Genomic_DNA"/>
</dbReference>
<dbReference type="InterPro" id="IPR035914">
    <property type="entry name" value="Sperma_CUB_dom_sf"/>
</dbReference>
<feature type="region of interest" description="Disordered" evidence="2">
    <location>
        <begin position="1856"/>
        <end position="1896"/>
    </location>
</feature>
<keyword evidence="1" id="KW-1015">Disulfide bond</keyword>
<dbReference type="STRING" id="3088.A0A383VFT2"/>
<feature type="region of interest" description="Disordered" evidence="2">
    <location>
        <begin position="1927"/>
        <end position="1998"/>
    </location>
</feature>
<dbReference type="InterPro" id="IPR005077">
    <property type="entry name" value="Peptidase_C11"/>
</dbReference>
<dbReference type="SUPFAM" id="SSF49854">
    <property type="entry name" value="Spermadhesin, CUB domain"/>
    <property type="match status" value="1"/>
</dbReference>
<dbReference type="PANTHER" id="PTHR37835:SF1">
    <property type="entry name" value="ALPHA-CLOSTRIPAIN"/>
    <property type="match status" value="1"/>
</dbReference>
<evidence type="ECO:0000256" key="3">
    <source>
        <dbReference type="SAM" id="Phobius"/>
    </source>
</evidence>
<keyword evidence="3" id="KW-0812">Transmembrane</keyword>
<proteinExistence type="predicted"/>
<evidence type="ECO:0000313" key="6">
    <source>
        <dbReference type="Proteomes" id="UP000256970"/>
    </source>
</evidence>
<feature type="compositionally biased region" description="Low complexity" evidence="2">
    <location>
        <begin position="1503"/>
        <end position="1525"/>
    </location>
</feature>
<dbReference type="Gene3D" id="3.40.50.11970">
    <property type="match status" value="1"/>
</dbReference>
<protein>
    <recommendedName>
        <fullName evidence="4">CUB domain-containing protein</fullName>
    </recommendedName>
</protein>
<dbReference type="Pfam" id="PF00431">
    <property type="entry name" value="CUB"/>
    <property type="match status" value="1"/>
</dbReference>
<feature type="compositionally biased region" description="Low complexity" evidence="2">
    <location>
        <begin position="1858"/>
        <end position="1876"/>
    </location>
</feature>
<organism evidence="5 6">
    <name type="scientific">Tetradesmus obliquus</name>
    <name type="common">Green alga</name>
    <name type="synonym">Acutodesmus obliquus</name>
    <dbReference type="NCBI Taxonomy" id="3088"/>
    <lineage>
        <taxon>Eukaryota</taxon>
        <taxon>Viridiplantae</taxon>
        <taxon>Chlorophyta</taxon>
        <taxon>core chlorophytes</taxon>
        <taxon>Chlorophyceae</taxon>
        <taxon>CS clade</taxon>
        <taxon>Sphaeropleales</taxon>
        <taxon>Scenedesmaceae</taxon>
        <taxon>Tetradesmus</taxon>
    </lineage>
</organism>
<dbReference type="PROSITE" id="PS01180">
    <property type="entry name" value="CUB"/>
    <property type="match status" value="1"/>
</dbReference>
<dbReference type="Proteomes" id="UP000256970">
    <property type="component" value="Unassembled WGS sequence"/>
</dbReference>
<dbReference type="InterPro" id="IPR036943">
    <property type="entry name" value="FN_type2_sf"/>
</dbReference>
<evidence type="ECO:0000256" key="1">
    <source>
        <dbReference type="ARBA" id="ARBA00023157"/>
    </source>
</evidence>
<evidence type="ECO:0000313" key="5">
    <source>
        <dbReference type="EMBL" id="SZX64377.1"/>
    </source>
</evidence>
<dbReference type="Gene3D" id="2.10.10.10">
    <property type="entry name" value="Fibronectin, type II, collagen-binding"/>
    <property type="match status" value="1"/>
</dbReference>
<keyword evidence="3" id="KW-0472">Membrane</keyword>
<feature type="compositionally biased region" description="Polar residues" evidence="2">
    <location>
        <begin position="1576"/>
        <end position="1587"/>
    </location>
</feature>
<feature type="compositionally biased region" description="Low complexity" evidence="2">
    <location>
        <begin position="2287"/>
        <end position="2296"/>
    </location>
</feature>
<dbReference type="SMART" id="SM00042">
    <property type="entry name" value="CUB"/>
    <property type="match status" value="1"/>
</dbReference>
<name>A0A383VFT2_TETOB</name>
<dbReference type="InterPro" id="IPR000859">
    <property type="entry name" value="CUB_dom"/>
</dbReference>
<sequence>MLADNDLEQFGLMDMEEIMSGMSAEPPGCVFSSCNTACPAGTNATYSVQCSGGATGMQSRCCPGDSYPDVLLLVDRGTGQPTTYLSGNVPNGDYSPLTSEWTSARELLALPGAQWQQLKDYGELDMADPATLAGFLQRGLARFPPDGNRKYMLVFWDHGSGWSGYGLDHTCKTTATYSQQWGCNMLTVQALAQGLDAGLNVPDPITGGRFKLDIIGFDACLMAMYEVGSTLAPYGHYLLGSELLEPGHGWDYASLAGITQRVTAAGVPSTSLTAQDVGDMFIADYFSQAAYFNTSGLTLALLDLSVMGNQLESSMSDLSKFLTAQMNSTAGNAIKILRKRAALGTISGAEENVDLGALLDSLVTSQLTLTPGAQSLATLLDPASTVYKEAIKSFRRDAELPDGSGMAIYFPQDTASLSANYNNLVRFDSPALTDWKAFLDMLYVKTSAYKQESQITFEFIDKFSVNYLAVSSNNWITHGTLSNLMGLTANLLYGFRTPSGKQFITAGNTEAVISDKSAVGSWSGYLFGLVQDFAKGDDAVDGLALAYADEQRVTNTTGHVTQLILQVKVYYAPSCYAATADMKKGTVKYVYDTKQQTSTMQLFVSSSGGSWGEVPPRQGGVVIPYLASYNLVGNSTNRFGVSFGYSDCLKWGYENSIQLAAFDAVQAADILGLDLARDMETQLLVKSIDGDAVTIPGYFRPAQRTLAGCQCSQSWIYAGTNETVYGTCINPAGDPKGAWCNYEPDSCTNKTAASSATLDYCPATKTLSGCKCHPNWSLNNKTYYGTCANDGDKRGSWCVVDRATCPGAHRAHQYGANNTITTMVDGRDANLTGLDFDYCQVTTVNGCHCRNSWSYGGVTHSGTCRQGLQAGKGLPGYSVDTPWCYVDSGCTGAGYLEGQRFDICTQEGGRVTESGAACDLPASYNGVAMYDCLSYNQSSNTNASQPWCFTNATSGDWGYCAPWSCSAAMKQHCPSADPSAGGANLSAWSDAGCLESLCNARQALANISQCTQDGVEGRTLLNSTYRFLASSSQFGSVLKSSTGYGSLASYCDATFGQLCVDEQEDPACPALFRSDNRWFISSQKQLLCDTTCLTVLCRMQEKAKAEVKGTPQWQSAVAASRGFQTQGGVCADAPLENLVRWTLMEQMDKSCGWSVPSNLACNRLLSPPQLCAADTVLTAPAGNITDGVQAGAFYSSSSSCSWTINLPDMPYITLNFSKFDTEAMYDVVTAEDFDGVIGMFSGKELPPTLTTDTGLIKLRFTSDASLEGRGFAASYVASAAPQMKLPVCTGTAKLVQAVLRTRQYGSELSWLITRSVGISSLDAPSQLNIAMAGGMLPSSVKNKVPAAVSADADAEYKDYRSYYKYMCLPVGRYNLNLYDSFGDGWDGGRITITQMVNASAGCQLLSETLLPPSNSKAVAFAVTEDAATSSAACSLLTSSASAPYYMEAGLVLRGEDTNTFNLAKQRKIKEALALLMDVDASQVSIQSIENATATAIASAQWPSRSASGDTLGSSSSFPASKGSSSNANDDDAATVRQVRRVMLQAAADSSCSSAPADTGSIHQMLQQEKQQVQQQPTTAGDGQQFSAGDSKRQLLAKLAVPVHSLLGSGAVGSNRQLLAALEFQQDLADQAPAEEVQPTSGMQQQELCTAVHASDSSTGQGAAADCPVPGTAASRRLQQLLVLDQQGDWQQPSDTATVAAPISTGVITAALAAQPLEQAMPGANNTQPAGSSSSLAALLRPIKPNAGPKPPVFARGARRPSKVTLTVSFRDAFVPKKPTSGGDEGLFWASSFDGQGVTAAAVPKPGAADGSQPAASTAEPAAQPTAAEADGVEQPDESSLTAFDALRPARSLIEVEGDAQGSSSPGAAAHSSAAAESGRRRRKQGQHKRQQQGHSTEAVQQLELAAVDDQAHPGYAAAAAGFMQSGQVQYHTRPRPRPVRPQRLALEVTDDRQTARDSSSSSSNIVPGAAATGSNADSNEQQARGMMGPKTPIRRKQEQQLISPVSMHFIPEHLQKSELQTGSVPAVAATASSAAGSKASSFAPIKHDTGAAATSSSSRQLLQTSNSTSSTKAVVVVARVSGYESQAAAARSAATLQAVVANGTMRSTLAAQGWTTTDIGLAFTNTGLLSGPWGSDRVRTIIIAAAAGGGAALLAIAGVVLFVRRMRSRAAAQVPGAGHNGHSYSATATSFSPTSRPSMASGYTTSANASYASSSYPLASYPSASYGAAPSSPVMPFHPQMYVQQQGRARSNSASPVLGGGFAPPGPSMLQSAANANPFAAGGYGAGHQQQYPAAAGGAGPRSQPWADGMRRGASYSTVQQPPQQQQQQQGYYIHADQPVADPVYPFSRPQAASFSSGQQGPGRSGSPARLL</sequence>
<dbReference type="PANTHER" id="PTHR37835">
    <property type="entry name" value="ALPHA-CLOSTRIPAIN"/>
    <property type="match status" value="1"/>
</dbReference>
<keyword evidence="3" id="KW-1133">Transmembrane helix</keyword>
<dbReference type="Pfam" id="PF03415">
    <property type="entry name" value="Peptidase_C11"/>
    <property type="match status" value="1"/>
</dbReference>
<feature type="region of interest" description="Disordered" evidence="2">
    <location>
        <begin position="1499"/>
        <end position="1532"/>
    </location>
</feature>
<accession>A0A383VFT2</accession>
<gene>
    <name evidence="5" type="ORF">BQ4739_LOCUS4888</name>
</gene>
<feature type="compositionally biased region" description="Low complexity" evidence="2">
    <location>
        <begin position="1811"/>
        <end position="1829"/>
    </location>
</feature>
<feature type="compositionally biased region" description="Basic residues" evidence="2">
    <location>
        <begin position="1879"/>
        <end position="1891"/>
    </location>
</feature>
<keyword evidence="6" id="KW-1185">Reference proteome</keyword>
<reference evidence="5 6" key="1">
    <citation type="submission" date="2016-10" db="EMBL/GenBank/DDBJ databases">
        <authorList>
            <person name="Cai Z."/>
        </authorList>
    </citation>
    <scope>NUCLEOTIDE SEQUENCE [LARGE SCALE GENOMIC DNA]</scope>
</reference>
<feature type="region of interest" description="Disordered" evidence="2">
    <location>
        <begin position="2286"/>
        <end position="2372"/>
    </location>
</feature>
<feature type="transmembrane region" description="Helical" evidence="3">
    <location>
        <begin position="2141"/>
        <end position="2163"/>
    </location>
</feature>
<feature type="region of interest" description="Disordered" evidence="2">
    <location>
        <begin position="1800"/>
        <end position="1838"/>
    </location>
</feature>
<evidence type="ECO:0000259" key="4">
    <source>
        <dbReference type="PROSITE" id="PS01180"/>
    </source>
</evidence>
<dbReference type="CDD" id="cd00041">
    <property type="entry name" value="CUB"/>
    <property type="match status" value="1"/>
</dbReference>
<feature type="region of interest" description="Disordered" evidence="2">
    <location>
        <begin position="1546"/>
        <end position="1587"/>
    </location>
</feature>
<dbReference type="Gene3D" id="2.60.120.290">
    <property type="entry name" value="Spermadhesin, CUB domain"/>
    <property type="match status" value="1"/>
</dbReference>
<feature type="compositionally biased region" description="Polar residues" evidence="2">
    <location>
        <begin position="1972"/>
        <end position="1982"/>
    </location>
</feature>
<feature type="compositionally biased region" description="Low complexity" evidence="2">
    <location>
        <begin position="2320"/>
        <end position="2330"/>
    </location>
</feature>
<feature type="compositionally biased region" description="Low complexity" evidence="2">
    <location>
        <begin position="1546"/>
        <end position="1575"/>
    </location>
</feature>
<feature type="domain" description="CUB" evidence="4">
    <location>
        <begin position="1171"/>
        <end position="1278"/>
    </location>
</feature>